<dbReference type="PANTHER" id="PTHR30269">
    <property type="entry name" value="TRANSMEMBRANE PROTEIN YFCA"/>
    <property type="match status" value="1"/>
</dbReference>
<feature type="region of interest" description="Disordered" evidence="9">
    <location>
        <begin position="269"/>
        <end position="313"/>
    </location>
</feature>
<feature type="transmembrane region" description="Helical" evidence="8">
    <location>
        <begin position="77"/>
        <end position="96"/>
    </location>
</feature>
<dbReference type="PANTHER" id="PTHR30269:SF37">
    <property type="entry name" value="MEMBRANE TRANSPORTER PROTEIN"/>
    <property type="match status" value="1"/>
</dbReference>
<gene>
    <name evidence="10" type="ORF">R5W23_001863</name>
</gene>
<feature type="transmembrane region" description="Helical" evidence="8">
    <location>
        <begin position="141"/>
        <end position="163"/>
    </location>
</feature>
<dbReference type="InterPro" id="IPR002781">
    <property type="entry name" value="TM_pro_TauE-like"/>
</dbReference>
<dbReference type="Pfam" id="PF01925">
    <property type="entry name" value="TauE"/>
    <property type="match status" value="1"/>
</dbReference>
<dbReference type="RefSeq" id="WP_320687161.1">
    <property type="nucleotide sequence ID" value="NZ_JAXBLV010000180.1"/>
</dbReference>
<dbReference type="InterPro" id="IPR052017">
    <property type="entry name" value="TSUP"/>
</dbReference>
<keyword evidence="6 8" id="KW-1133">Transmembrane helix</keyword>
<organism evidence="10 11">
    <name type="scientific">Gemmata algarum</name>
    <dbReference type="NCBI Taxonomy" id="2975278"/>
    <lineage>
        <taxon>Bacteria</taxon>
        <taxon>Pseudomonadati</taxon>
        <taxon>Planctomycetota</taxon>
        <taxon>Planctomycetia</taxon>
        <taxon>Gemmatales</taxon>
        <taxon>Gemmataceae</taxon>
        <taxon>Gemmata</taxon>
    </lineage>
</organism>
<comment type="caution">
    <text evidence="10">The sequence shown here is derived from an EMBL/GenBank/DDBJ whole genome shotgun (WGS) entry which is preliminary data.</text>
</comment>
<evidence type="ECO:0000256" key="2">
    <source>
        <dbReference type="ARBA" id="ARBA00009142"/>
    </source>
</evidence>
<evidence type="ECO:0000313" key="10">
    <source>
        <dbReference type="EMBL" id="MDY3560618.1"/>
    </source>
</evidence>
<accession>A0ABU5F0C1</accession>
<feature type="transmembrane region" description="Helical" evidence="8">
    <location>
        <begin position="37"/>
        <end position="65"/>
    </location>
</feature>
<dbReference type="Proteomes" id="UP001272242">
    <property type="component" value="Unassembled WGS sequence"/>
</dbReference>
<evidence type="ECO:0000256" key="5">
    <source>
        <dbReference type="ARBA" id="ARBA00022692"/>
    </source>
</evidence>
<evidence type="ECO:0000256" key="9">
    <source>
        <dbReference type="SAM" id="MobiDB-lite"/>
    </source>
</evidence>
<feature type="compositionally biased region" description="Acidic residues" evidence="9">
    <location>
        <begin position="298"/>
        <end position="313"/>
    </location>
</feature>
<protein>
    <recommendedName>
        <fullName evidence="8">Probable membrane transporter protein</fullName>
    </recommendedName>
</protein>
<evidence type="ECO:0000313" key="11">
    <source>
        <dbReference type="Proteomes" id="UP001272242"/>
    </source>
</evidence>
<feature type="compositionally biased region" description="Basic and acidic residues" evidence="9">
    <location>
        <begin position="275"/>
        <end position="288"/>
    </location>
</feature>
<evidence type="ECO:0000256" key="4">
    <source>
        <dbReference type="ARBA" id="ARBA00022475"/>
    </source>
</evidence>
<sequence>METERVLLLVGTGVISFVLSYVGAVAGLILGHLRLPLLVYVLGNPIAGASTNLAVSGAGALAGSLKHVRDGRVSGKVLLMMGLPSMIGAVIGVLFFVSVSPVWSHVVIGAMLVYSGGELVRAGRKEEKGAAAPAGKPGRWLAVWEIVIGLILGAVAAITGLMLGTIRLPMMIRWLRLDPAVAVGSNMVIGCATAVAAAITAWGAGGGLHPLSLLIVGPPTILGSYFGARRTGKLSPAKLKRLVGWVVAGSGVFMMALAAPALLLRSPSGAPARGPTEHLPDLRPEAPRPPHTSMGFIELDDDPDDDPDDAPDN</sequence>
<keyword evidence="5 8" id="KW-0812">Transmembrane</keyword>
<dbReference type="EMBL" id="JAXBLV010000180">
    <property type="protein sequence ID" value="MDY3560618.1"/>
    <property type="molecule type" value="Genomic_DNA"/>
</dbReference>
<feature type="transmembrane region" description="Helical" evidence="8">
    <location>
        <begin position="211"/>
        <end position="228"/>
    </location>
</feature>
<evidence type="ECO:0000256" key="1">
    <source>
        <dbReference type="ARBA" id="ARBA00004651"/>
    </source>
</evidence>
<evidence type="ECO:0000256" key="7">
    <source>
        <dbReference type="ARBA" id="ARBA00023136"/>
    </source>
</evidence>
<proteinExistence type="inferred from homology"/>
<reference evidence="11" key="1">
    <citation type="journal article" date="2023" name="Mar. Drugs">
        <title>Gemmata algarum, a Novel Planctomycete Isolated from an Algal Mat, Displays Antimicrobial Activity.</title>
        <authorList>
            <person name="Kumar G."/>
            <person name="Kallscheuer N."/>
            <person name="Kashif M."/>
            <person name="Ahamad S."/>
            <person name="Jagadeeshwari U."/>
            <person name="Pannikurungottu S."/>
            <person name="Haufschild T."/>
            <person name="Kabuu M."/>
            <person name="Sasikala C."/>
            <person name="Jogler C."/>
            <person name="Ramana C."/>
        </authorList>
    </citation>
    <scope>NUCLEOTIDE SEQUENCE [LARGE SCALE GENOMIC DNA]</scope>
    <source>
        <strain evidence="11">JC673</strain>
    </source>
</reference>
<evidence type="ECO:0000256" key="8">
    <source>
        <dbReference type="RuleBase" id="RU363041"/>
    </source>
</evidence>
<keyword evidence="7 8" id="KW-0472">Membrane</keyword>
<feature type="transmembrane region" description="Helical" evidence="8">
    <location>
        <begin position="243"/>
        <end position="264"/>
    </location>
</feature>
<comment type="subcellular location">
    <subcellularLocation>
        <location evidence="1 8">Cell membrane</location>
        <topology evidence="1 8">Multi-pass membrane protein</topology>
    </subcellularLocation>
</comment>
<evidence type="ECO:0000256" key="3">
    <source>
        <dbReference type="ARBA" id="ARBA00022448"/>
    </source>
</evidence>
<keyword evidence="3" id="KW-0813">Transport</keyword>
<name>A0ABU5F0C1_9BACT</name>
<feature type="transmembrane region" description="Helical" evidence="8">
    <location>
        <begin position="7"/>
        <end position="31"/>
    </location>
</feature>
<comment type="similarity">
    <text evidence="2 8">Belongs to the 4-toluene sulfonate uptake permease (TSUP) (TC 2.A.102) family.</text>
</comment>
<keyword evidence="11" id="KW-1185">Reference proteome</keyword>
<feature type="transmembrane region" description="Helical" evidence="8">
    <location>
        <begin position="183"/>
        <end position="204"/>
    </location>
</feature>
<keyword evidence="4 8" id="KW-1003">Cell membrane</keyword>
<evidence type="ECO:0000256" key="6">
    <source>
        <dbReference type="ARBA" id="ARBA00022989"/>
    </source>
</evidence>